<dbReference type="SUPFAM" id="SSF90112">
    <property type="entry name" value="Neurotransmitter-gated ion-channel transmembrane pore"/>
    <property type="match status" value="1"/>
</dbReference>
<dbReference type="Gene3D" id="1.20.58.390">
    <property type="entry name" value="Neurotransmitter-gated ion-channel transmembrane domain"/>
    <property type="match status" value="1"/>
</dbReference>
<dbReference type="AlphaFoldDB" id="A0A0N4UMN1"/>
<reference evidence="3 5" key="2">
    <citation type="submission" date="2018-11" db="EMBL/GenBank/DDBJ databases">
        <authorList>
            <consortium name="Pathogen Informatics"/>
        </authorList>
    </citation>
    <scope>NUCLEOTIDE SEQUENCE [LARGE SCALE GENOMIC DNA]</scope>
</reference>
<dbReference type="EMBL" id="UYYG01001229">
    <property type="protein sequence ID" value="VDN60646.1"/>
    <property type="molecule type" value="Genomic_DNA"/>
</dbReference>
<keyword evidence="5" id="KW-1185">Reference proteome</keyword>
<feature type="domain" description="Neurotransmitter-gated ion-channel transmembrane" evidence="2">
    <location>
        <begin position="127"/>
        <end position="230"/>
    </location>
</feature>
<reference evidence="6" key="1">
    <citation type="submission" date="2017-02" db="UniProtKB">
        <authorList>
            <consortium name="WormBaseParasite"/>
        </authorList>
    </citation>
    <scope>IDENTIFICATION</scope>
</reference>
<dbReference type="STRING" id="318479.A0A0N4UMN1"/>
<dbReference type="WBParaSite" id="DME_0000911501-mRNA-1">
    <property type="protein sequence ID" value="DME_0000911501-mRNA-1"/>
    <property type="gene ID" value="DME_0000911501"/>
</dbReference>
<dbReference type="InterPro" id="IPR006029">
    <property type="entry name" value="Neurotrans-gated_channel_TM"/>
</dbReference>
<keyword evidence="1" id="KW-1133">Transmembrane helix</keyword>
<proteinExistence type="predicted"/>
<evidence type="ECO:0000313" key="5">
    <source>
        <dbReference type="Proteomes" id="UP000274756"/>
    </source>
</evidence>
<feature type="transmembrane region" description="Helical" evidence="1">
    <location>
        <begin position="6"/>
        <end position="26"/>
    </location>
</feature>
<feature type="transmembrane region" description="Helical" evidence="1">
    <location>
        <begin position="214"/>
        <end position="232"/>
    </location>
</feature>
<dbReference type="Proteomes" id="UP000038040">
    <property type="component" value="Unplaced"/>
</dbReference>
<gene>
    <name evidence="3" type="ORF">DME_LOCUS10619</name>
</gene>
<evidence type="ECO:0000259" key="2">
    <source>
        <dbReference type="Pfam" id="PF02932"/>
    </source>
</evidence>
<evidence type="ECO:0000313" key="3">
    <source>
        <dbReference type="EMBL" id="VDN60646.1"/>
    </source>
</evidence>
<dbReference type="InterPro" id="IPR036719">
    <property type="entry name" value="Neuro-gated_channel_TM_sf"/>
</dbReference>
<keyword evidence="1" id="KW-0812">Transmembrane</keyword>
<evidence type="ECO:0000313" key="6">
    <source>
        <dbReference type="WBParaSite" id="DME_0000911501-mRNA-1"/>
    </source>
</evidence>
<dbReference type="OrthoDB" id="5864977at2759"/>
<evidence type="ECO:0000313" key="4">
    <source>
        <dbReference type="Proteomes" id="UP000038040"/>
    </source>
</evidence>
<dbReference type="Proteomes" id="UP000274756">
    <property type="component" value="Unassembled WGS sequence"/>
</dbReference>
<evidence type="ECO:0000256" key="1">
    <source>
        <dbReference type="SAM" id="Phobius"/>
    </source>
</evidence>
<dbReference type="InterPro" id="IPR038050">
    <property type="entry name" value="Neuro_actylchol_rec"/>
</dbReference>
<accession>A0A0N4UMN1</accession>
<dbReference type="GO" id="GO:0016020">
    <property type="term" value="C:membrane"/>
    <property type="evidence" value="ECO:0007669"/>
    <property type="project" value="InterPro"/>
</dbReference>
<dbReference type="GO" id="GO:0006811">
    <property type="term" value="P:monoatomic ion transport"/>
    <property type="evidence" value="ECO:0007669"/>
    <property type="project" value="InterPro"/>
</dbReference>
<sequence>MSETPLCDILILSCLLLSFYANSWLLSDDNSADYKFTFSNTTNASNEPMGKPFAYIYFHSLGVKVVKKQYSIYDRNWSSSLQKSQENKSSTTPVLREAKIMDSMLHRDAARLVRGGSINSLKCLYGSGNMNKYQTIKQKSNECFVENNIQNANINLIKTSGESFEIEMASDILETTLREISDFLRILRERMDEEDEEEEGHDDWRFVAMVIDRFCLFLFSGAIIIASIFILVNKPEIYVAASKIFSSNT</sequence>
<name>A0A0N4UMN1_DRAME</name>
<protein>
    <submittedName>
        <fullName evidence="6">Neur_chan_memb domain-containing protein</fullName>
    </submittedName>
</protein>
<keyword evidence="1" id="KW-0472">Membrane</keyword>
<dbReference type="Pfam" id="PF02932">
    <property type="entry name" value="Neur_chan_memb"/>
    <property type="match status" value="1"/>
</dbReference>
<organism evidence="4 6">
    <name type="scientific">Dracunculus medinensis</name>
    <name type="common">Guinea worm</name>
    <dbReference type="NCBI Taxonomy" id="318479"/>
    <lineage>
        <taxon>Eukaryota</taxon>
        <taxon>Metazoa</taxon>
        <taxon>Ecdysozoa</taxon>
        <taxon>Nematoda</taxon>
        <taxon>Chromadorea</taxon>
        <taxon>Rhabditida</taxon>
        <taxon>Spirurina</taxon>
        <taxon>Dracunculoidea</taxon>
        <taxon>Dracunculidae</taxon>
        <taxon>Dracunculus</taxon>
    </lineage>
</organism>